<dbReference type="Proteomes" id="UP000002640">
    <property type="component" value="Unassembled WGS sequence"/>
</dbReference>
<dbReference type="KEGG" id="psoj:PHYSODRAFT_506870"/>
<dbReference type="GeneID" id="20658675"/>
<dbReference type="InParanoid" id="G4ZLF3"/>
<gene>
    <name evidence="1" type="ORF">PHYSODRAFT_506870</name>
</gene>
<sequence length="136" mass="15610">MQTTRHSFDRLLERFSTFYCIPRFRPKGGRPRKLQHHHQVLGLLLAFYVGSMQHKSLCSNFGVPPATLRRVLSGAEESMKRALAGFLPARIVWPTLARQKALARLTAARAPLLPFTWGFLDGKNYSVRLFYLSFFT</sequence>
<dbReference type="AlphaFoldDB" id="G4ZLF3"/>
<dbReference type="OMA" id="TICEIFA"/>
<proteinExistence type="predicted"/>
<evidence type="ECO:0000313" key="2">
    <source>
        <dbReference type="Proteomes" id="UP000002640"/>
    </source>
</evidence>
<dbReference type="EMBL" id="JH159155">
    <property type="protein sequence ID" value="EGZ16235.1"/>
    <property type="molecule type" value="Genomic_DNA"/>
</dbReference>
<keyword evidence="2" id="KW-1185">Reference proteome</keyword>
<organism evidence="1 2">
    <name type="scientific">Phytophthora sojae (strain P6497)</name>
    <name type="common">Soybean stem and root rot agent</name>
    <name type="synonym">Phytophthora megasperma f. sp. glycines</name>
    <dbReference type="NCBI Taxonomy" id="1094619"/>
    <lineage>
        <taxon>Eukaryota</taxon>
        <taxon>Sar</taxon>
        <taxon>Stramenopiles</taxon>
        <taxon>Oomycota</taxon>
        <taxon>Peronosporomycetes</taxon>
        <taxon>Peronosporales</taxon>
        <taxon>Peronosporaceae</taxon>
        <taxon>Phytophthora</taxon>
    </lineage>
</organism>
<protein>
    <recommendedName>
        <fullName evidence="3">DDE Tnp4 domain-containing protein</fullName>
    </recommendedName>
</protein>
<reference evidence="1 2" key="1">
    <citation type="journal article" date="2006" name="Science">
        <title>Phytophthora genome sequences uncover evolutionary origins and mechanisms of pathogenesis.</title>
        <authorList>
            <person name="Tyler B.M."/>
            <person name="Tripathy S."/>
            <person name="Zhang X."/>
            <person name="Dehal P."/>
            <person name="Jiang R.H."/>
            <person name="Aerts A."/>
            <person name="Arredondo F.D."/>
            <person name="Baxter L."/>
            <person name="Bensasson D."/>
            <person name="Beynon J.L."/>
            <person name="Chapman J."/>
            <person name="Damasceno C.M."/>
            <person name="Dorrance A.E."/>
            <person name="Dou D."/>
            <person name="Dickerman A.W."/>
            <person name="Dubchak I.L."/>
            <person name="Garbelotto M."/>
            <person name="Gijzen M."/>
            <person name="Gordon S.G."/>
            <person name="Govers F."/>
            <person name="Grunwald N.J."/>
            <person name="Huang W."/>
            <person name="Ivors K.L."/>
            <person name="Jones R.W."/>
            <person name="Kamoun S."/>
            <person name="Krampis K."/>
            <person name="Lamour K.H."/>
            <person name="Lee M.K."/>
            <person name="McDonald W.H."/>
            <person name="Medina M."/>
            <person name="Meijer H.J."/>
            <person name="Nordberg E.K."/>
            <person name="Maclean D.J."/>
            <person name="Ospina-Giraldo M.D."/>
            <person name="Morris P.F."/>
            <person name="Phuntumart V."/>
            <person name="Putnam N.H."/>
            <person name="Rash S."/>
            <person name="Rose J.K."/>
            <person name="Sakihama Y."/>
            <person name="Salamov A.A."/>
            <person name="Savidor A."/>
            <person name="Scheuring C.F."/>
            <person name="Smith B.M."/>
            <person name="Sobral B.W."/>
            <person name="Terry A."/>
            <person name="Torto-Alalibo T.A."/>
            <person name="Win J."/>
            <person name="Xu Z."/>
            <person name="Zhang H."/>
            <person name="Grigoriev I.V."/>
            <person name="Rokhsar D.S."/>
            <person name="Boore J.L."/>
        </authorList>
    </citation>
    <scope>NUCLEOTIDE SEQUENCE [LARGE SCALE GENOMIC DNA]</scope>
    <source>
        <strain evidence="1 2">P6497</strain>
    </source>
</reference>
<dbReference type="PANTHER" id="PTHR48471">
    <property type="entry name" value="DDE TNP4 DOMAIN-CONTAINING PROTEIN"/>
    <property type="match status" value="1"/>
</dbReference>
<accession>G4ZLF3</accession>
<evidence type="ECO:0008006" key="3">
    <source>
        <dbReference type="Google" id="ProtNLM"/>
    </source>
</evidence>
<dbReference type="PANTHER" id="PTHR48471:SF1">
    <property type="entry name" value="DDE TNP4 DOMAIN-CONTAINING PROTEIN"/>
    <property type="match status" value="1"/>
</dbReference>
<dbReference type="SMR" id="G4ZLF3"/>
<dbReference type="RefSeq" id="XP_009529984.1">
    <property type="nucleotide sequence ID" value="XM_009531689.1"/>
</dbReference>
<name>G4ZLF3_PHYSP</name>
<evidence type="ECO:0000313" key="1">
    <source>
        <dbReference type="EMBL" id="EGZ16235.1"/>
    </source>
</evidence>